<comment type="caution">
    <text evidence="1">The sequence shown here is derived from an EMBL/GenBank/DDBJ whole genome shotgun (WGS) entry which is preliminary data.</text>
</comment>
<name>A0ACC0PZ39_RHOML</name>
<sequence length="84" mass="10049">MLVYVRVNPFAFLKRTHSCASTENAHQKRPIRPHITPTLQLAKQLNRLVEILIPHVKRARPVVIRWEWICLSWSMVEHLCERER</sequence>
<accession>A0ACC0PZ39</accession>
<dbReference type="EMBL" id="CM046388">
    <property type="protein sequence ID" value="KAI8570043.1"/>
    <property type="molecule type" value="Genomic_DNA"/>
</dbReference>
<dbReference type="Proteomes" id="UP001062846">
    <property type="component" value="Chromosome 1"/>
</dbReference>
<proteinExistence type="predicted"/>
<organism evidence="1 2">
    <name type="scientific">Rhododendron molle</name>
    <name type="common">Chinese azalea</name>
    <name type="synonym">Azalea mollis</name>
    <dbReference type="NCBI Taxonomy" id="49168"/>
    <lineage>
        <taxon>Eukaryota</taxon>
        <taxon>Viridiplantae</taxon>
        <taxon>Streptophyta</taxon>
        <taxon>Embryophyta</taxon>
        <taxon>Tracheophyta</taxon>
        <taxon>Spermatophyta</taxon>
        <taxon>Magnoliopsida</taxon>
        <taxon>eudicotyledons</taxon>
        <taxon>Gunneridae</taxon>
        <taxon>Pentapetalae</taxon>
        <taxon>asterids</taxon>
        <taxon>Ericales</taxon>
        <taxon>Ericaceae</taxon>
        <taxon>Ericoideae</taxon>
        <taxon>Rhodoreae</taxon>
        <taxon>Rhododendron</taxon>
    </lineage>
</organism>
<evidence type="ECO:0000313" key="2">
    <source>
        <dbReference type="Proteomes" id="UP001062846"/>
    </source>
</evidence>
<reference evidence="1" key="1">
    <citation type="submission" date="2022-02" db="EMBL/GenBank/DDBJ databases">
        <title>Plant Genome Project.</title>
        <authorList>
            <person name="Zhang R.-G."/>
        </authorList>
    </citation>
    <scope>NUCLEOTIDE SEQUENCE</scope>
    <source>
        <strain evidence="1">AT1</strain>
    </source>
</reference>
<gene>
    <name evidence="1" type="ORF">RHMOL_Rhmol01G0002600</name>
</gene>
<protein>
    <submittedName>
        <fullName evidence="1">Uncharacterized protein</fullName>
    </submittedName>
</protein>
<evidence type="ECO:0000313" key="1">
    <source>
        <dbReference type="EMBL" id="KAI8570043.1"/>
    </source>
</evidence>
<keyword evidence="2" id="KW-1185">Reference proteome</keyword>